<organism evidence="1 2">
    <name type="scientific">Chryseobacterium kimseyorum</name>
    <dbReference type="NCBI Taxonomy" id="2984028"/>
    <lineage>
        <taxon>Bacteria</taxon>
        <taxon>Pseudomonadati</taxon>
        <taxon>Bacteroidota</taxon>
        <taxon>Flavobacteriia</taxon>
        <taxon>Flavobacteriales</taxon>
        <taxon>Weeksellaceae</taxon>
        <taxon>Chryseobacterium group</taxon>
        <taxon>Chryseobacterium</taxon>
    </lineage>
</organism>
<proteinExistence type="predicted"/>
<reference evidence="1" key="1">
    <citation type="submission" date="2022-10" db="EMBL/GenBank/DDBJ databases">
        <title>Chryseobacterium babae sp. nov. isolated from the gut of the beetle Oryctes rhinoceros, and Chryseobacterium kimseyorum sp. nov., isolated from a stick insect rearing cage.</title>
        <authorList>
            <person name="Shelomi M."/>
            <person name="Han C.-J."/>
            <person name="Chen W.-M."/>
            <person name="Chen H.-K."/>
            <person name="Liaw S.-J."/>
            <person name="Muhle E."/>
            <person name="Clermont D."/>
        </authorList>
    </citation>
    <scope>NUCLEOTIDE SEQUENCE</scope>
    <source>
        <strain evidence="1">09-1422</strain>
    </source>
</reference>
<comment type="caution">
    <text evidence="1">The sequence shown here is derived from an EMBL/GenBank/DDBJ whole genome shotgun (WGS) entry which is preliminary data.</text>
</comment>
<dbReference type="EMBL" id="JAPDHW010000001">
    <property type="protein sequence ID" value="MCW3166963.1"/>
    <property type="molecule type" value="Genomic_DNA"/>
</dbReference>
<protein>
    <recommendedName>
        <fullName evidence="3">DUF3828 domain-containing protein</fullName>
    </recommendedName>
</protein>
<accession>A0ABT3HT43</accession>
<evidence type="ECO:0008006" key="3">
    <source>
        <dbReference type="Google" id="ProtNLM"/>
    </source>
</evidence>
<evidence type="ECO:0000313" key="2">
    <source>
        <dbReference type="Proteomes" id="UP001163731"/>
    </source>
</evidence>
<dbReference type="Proteomes" id="UP001163731">
    <property type="component" value="Unassembled WGS sequence"/>
</dbReference>
<keyword evidence="2" id="KW-1185">Reference proteome</keyword>
<name>A0ABT3HT43_9FLAO</name>
<sequence length="178" mass="20168">MIKQLSIAVSVIFISCEKSEKSKLVEKNYIPTEIQAKTINAEPNEIRIDREKAISALSFINGYIENSNKLNQGVDMLEWVSSNNLTTKKFRIELKKIIDDANKADPELGIDFDPIVNGQDHPDKGFEIEQLDNTDFMIVRGIDWPDFKLTIKMVEENGNWLVDGCGVVNIPSAKRAKR</sequence>
<dbReference type="RefSeq" id="WP_264748260.1">
    <property type="nucleotide sequence ID" value="NZ_JAPDHW010000001.1"/>
</dbReference>
<gene>
    <name evidence="1" type="ORF">OMO38_00345</name>
</gene>
<evidence type="ECO:0000313" key="1">
    <source>
        <dbReference type="EMBL" id="MCW3166963.1"/>
    </source>
</evidence>
<dbReference type="PROSITE" id="PS51257">
    <property type="entry name" value="PROKAR_LIPOPROTEIN"/>
    <property type="match status" value="1"/>
</dbReference>